<organism evidence="1 2">
    <name type="scientific">Ancylobacter vacuolatus</name>
    <dbReference type="NCBI Taxonomy" id="223389"/>
    <lineage>
        <taxon>Bacteria</taxon>
        <taxon>Pseudomonadati</taxon>
        <taxon>Pseudomonadota</taxon>
        <taxon>Alphaproteobacteria</taxon>
        <taxon>Hyphomicrobiales</taxon>
        <taxon>Xanthobacteraceae</taxon>
        <taxon>Ancylobacter</taxon>
    </lineage>
</organism>
<dbReference type="EMBL" id="JAUSUH010000002">
    <property type="protein sequence ID" value="MDQ0346754.1"/>
    <property type="molecule type" value="Genomic_DNA"/>
</dbReference>
<protein>
    <submittedName>
        <fullName evidence="1">Uncharacterized protein</fullName>
    </submittedName>
</protein>
<comment type="caution">
    <text evidence="1">The sequence shown here is derived from an EMBL/GenBank/DDBJ whole genome shotgun (WGS) entry which is preliminary data.</text>
</comment>
<evidence type="ECO:0000313" key="1">
    <source>
        <dbReference type="EMBL" id="MDQ0346754.1"/>
    </source>
</evidence>
<proteinExistence type="predicted"/>
<dbReference type="Proteomes" id="UP001238467">
    <property type="component" value="Unassembled WGS sequence"/>
</dbReference>
<dbReference type="RefSeq" id="WP_307058413.1">
    <property type="nucleotide sequence ID" value="NZ_JAUSUH010000002.1"/>
</dbReference>
<accession>A0ABU0DEB2</accession>
<reference evidence="1 2" key="1">
    <citation type="submission" date="2023-07" db="EMBL/GenBank/DDBJ databases">
        <title>Genomic Encyclopedia of Type Strains, Phase IV (KMG-IV): sequencing the most valuable type-strain genomes for metagenomic binning, comparative biology and taxonomic classification.</title>
        <authorList>
            <person name="Goeker M."/>
        </authorList>
    </citation>
    <scope>NUCLEOTIDE SEQUENCE [LARGE SCALE GENOMIC DNA]</scope>
    <source>
        <strain evidence="1 2">DSM 1277</strain>
    </source>
</reference>
<gene>
    <name evidence="1" type="ORF">J2S76_001171</name>
</gene>
<name>A0ABU0DEB2_9HYPH</name>
<evidence type="ECO:0000313" key="2">
    <source>
        <dbReference type="Proteomes" id="UP001238467"/>
    </source>
</evidence>
<keyword evidence="2" id="KW-1185">Reference proteome</keyword>
<sequence length="79" mass="8818">MTASRSEAYLLQLTERTFLKPWVLSGATYKAGKEICDLVIPFGDDVIIFSDKACEFDIADGPSLAWSRWSREAINSSLD</sequence>